<dbReference type="EMBL" id="JACCFW010000001">
    <property type="protein sequence ID" value="NYJ75618.1"/>
    <property type="molecule type" value="Genomic_DNA"/>
</dbReference>
<name>A0A853DFP0_9MICO</name>
<reference evidence="1 2" key="1">
    <citation type="submission" date="2020-07" db="EMBL/GenBank/DDBJ databases">
        <title>Sequencing the genomes of 1000 actinobacteria strains.</title>
        <authorList>
            <person name="Klenk H.-P."/>
        </authorList>
    </citation>
    <scope>NUCLEOTIDE SEQUENCE [LARGE SCALE GENOMIC DNA]</scope>
    <source>
        <strain evidence="1 2">DSM 29531</strain>
    </source>
</reference>
<accession>A0A853DFP0</accession>
<comment type="caution">
    <text evidence="1">The sequence shown here is derived from an EMBL/GenBank/DDBJ whole genome shotgun (WGS) entry which is preliminary data.</text>
</comment>
<protein>
    <submittedName>
        <fullName evidence="1">Uncharacterized protein</fullName>
    </submittedName>
</protein>
<sequence length="67" mass="7602">MPTLIKDVFLVPVLLSILLLIGYPTPDGWRSPLLISLNRTIGTVGRWARSRNAEGRETFITRLLRNL</sequence>
<dbReference type="AlphaFoldDB" id="A0A853DFP0"/>
<gene>
    <name evidence="1" type="ORF">HNR15_002581</name>
</gene>
<dbReference type="Proteomes" id="UP000571817">
    <property type="component" value="Unassembled WGS sequence"/>
</dbReference>
<dbReference type="RefSeq" id="WP_179482439.1">
    <property type="nucleotide sequence ID" value="NZ_JACCFW010000001.1"/>
</dbReference>
<organism evidence="1 2">
    <name type="scientific">Allobranchiibius huperziae</name>
    <dbReference type="NCBI Taxonomy" id="1874116"/>
    <lineage>
        <taxon>Bacteria</taxon>
        <taxon>Bacillati</taxon>
        <taxon>Actinomycetota</taxon>
        <taxon>Actinomycetes</taxon>
        <taxon>Micrococcales</taxon>
        <taxon>Dermacoccaceae</taxon>
        <taxon>Allobranchiibius</taxon>
    </lineage>
</organism>
<evidence type="ECO:0000313" key="1">
    <source>
        <dbReference type="EMBL" id="NYJ75618.1"/>
    </source>
</evidence>
<keyword evidence="2" id="KW-1185">Reference proteome</keyword>
<proteinExistence type="predicted"/>
<evidence type="ECO:0000313" key="2">
    <source>
        <dbReference type="Proteomes" id="UP000571817"/>
    </source>
</evidence>